<sequence length="356" mass="40121">MGEILNLSVWATPNKSVIHLHEFSSLEDIDLSADGSLILRVIISSVYAAVCATGLVGNLLVFFLMKTKLGKRRRKRSAINFFVVNLAVTDFQFVLTLPFWAADAALDFSWPFGNAMCKIVLSVTVMNMYASVFFLTAMSVSRYWSVACCVRGNGARRRFTSVKLVCASLWVLASVATAPTSAFSTVTVVAGERLCLLRFPDGHHWLALYHLQKVVLAFILPMITLSICNALLLRFVRRRIVANSSRLRRRSRVTKSVIVVVLSFFVCWMPNHAITLWGVLVKLNAVRWDKTYYMVHTYVFPLTICLAHANSCLNPVLYCLMRREFRKMLRNLFWRVYSPAGTKVRGSGGAVDRESV</sequence>
<dbReference type="EMBL" id="JAVHJS010000001">
    <property type="protein sequence ID" value="KAK2869515.1"/>
    <property type="molecule type" value="Genomic_DNA"/>
</dbReference>
<keyword evidence="6" id="KW-0675">Receptor</keyword>
<dbReference type="GO" id="GO:0007204">
    <property type="term" value="P:positive regulation of cytosolic calcium ion concentration"/>
    <property type="evidence" value="ECO:0007669"/>
    <property type="project" value="TreeGrafter"/>
</dbReference>
<dbReference type="AlphaFoldDB" id="A0AA88P3R6"/>
<feature type="domain" description="G-protein coupled receptors family 1 profile" evidence="9">
    <location>
        <begin position="57"/>
        <end position="318"/>
    </location>
</feature>
<dbReference type="PANTHER" id="PTHR10489:SF935">
    <property type="entry name" value="RELAXIN FAMILY PEPTIDE RECEPTOR 3.3A1-RELATED"/>
    <property type="match status" value="1"/>
</dbReference>
<proteinExistence type="predicted"/>
<evidence type="ECO:0000256" key="2">
    <source>
        <dbReference type="ARBA" id="ARBA00022692"/>
    </source>
</evidence>
<feature type="transmembrane region" description="Helical" evidence="8">
    <location>
        <begin position="119"/>
        <end position="144"/>
    </location>
</feature>
<keyword evidence="4" id="KW-0297">G-protein coupled receptor</keyword>
<dbReference type="PRINTS" id="PR00526">
    <property type="entry name" value="FMETLEUPHER"/>
</dbReference>
<evidence type="ECO:0000313" key="10">
    <source>
        <dbReference type="EMBL" id="KAK2869515.1"/>
    </source>
</evidence>
<dbReference type="GO" id="GO:0006955">
    <property type="term" value="P:immune response"/>
    <property type="evidence" value="ECO:0007669"/>
    <property type="project" value="TreeGrafter"/>
</dbReference>
<gene>
    <name evidence="10" type="ORF">Q7C36_001386</name>
</gene>
<dbReference type="Pfam" id="PF00001">
    <property type="entry name" value="7tm_1"/>
    <property type="match status" value="1"/>
</dbReference>
<dbReference type="PRINTS" id="PR00237">
    <property type="entry name" value="GPCRRHODOPSN"/>
</dbReference>
<keyword evidence="3 8" id="KW-1133">Transmembrane helix</keyword>
<reference evidence="10" key="1">
    <citation type="submission" date="2023-08" db="EMBL/GenBank/DDBJ databases">
        <title>Pelteobagrus vachellii genome.</title>
        <authorList>
            <person name="Liu H."/>
        </authorList>
    </citation>
    <scope>NUCLEOTIDE SEQUENCE</scope>
    <source>
        <strain evidence="10">PRFRI_2022a</strain>
        <tissue evidence="10">Muscle</tissue>
    </source>
</reference>
<organism evidence="10 11">
    <name type="scientific">Tachysurus vachellii</name>
    <name type="common">Darkbarbel catfish</name>
    <name type="synonym">Pelteobagrus vachellii</name>
    <dbReference type="NCBI Taxonomy" id="175792"/>
    <lineage>
        <taxon>Eukaryota</taxon>
        <taxon>Metazoa</taxon>
        <taxon>Chordata</taxon>
        <taxon>Craniata</taxon>
        <taxon>Vertebrata</taxon>
        <taxon>Euteleostomi</taxon>
        <taxon>Actinopterygii</taxon>
        <taxon>Neopterygii</taxon>
        <taxon>Teleostei</taxon>
        <taxon>Ostariophysi</taxon>
        <taxon>Siluriformes</taxon>
        <taxon>Bagridae</taxon>
        <taxon>Tachysurus</taxon>
    </lineage>
</organism>
<evidence type="ECO:0000256" key="8">
    <source>
        <dbReference type="SAM" id="Phobius"/>
    </source>
</evidence>
<evidence type="ECO:0000256" key="5">
    <source>
        <dbReference type="ARBA" id="ARBA00023136"/>
    </source>
</evidence>
<feature type="transmembrane region" description="Helical" evidence="8">
    <location>
        <begin position="298"/>
        <end position="320"/>
    </location>
</feature>
<dbReference type="SUPFAM" id="SSF81321">
    <property type="entry name" value="Family A G protein-coupled receptor-like"/>
    <property type="match status" value="1"/>
</dbReference>
<feature type="transmembrane region" description="Helical" evidence="8">
    <location>
        <begin position="37"/>
        <end position="65"/>
    </location>
</feature>
<dbReference type="GO" id="GO:0016493">
    <property type="term" value="F:C-C chemokine receptor activity"/>
    <property type="evidence" value="ECO:0007669"/>
    <property type="project" value="TreeGrafter"/>
</dbReference>
<evidence type="ECO:0000259" key="9">
    <source>
        <dbReference type="PROSITE" id="PS50262"/>
    </source>
</evidence>
<dbReference type="GO" id="GO:0060326">
    <property type="term" value="P:cell chemotaxis"/>
    <property type="evidence" value="ECO:0007669"/>
    <property type="project" value="TreeGrafter"/>
</dbReference>
<dbReference type="GO" id="GO:0009897">
    <property type="term" value="C:external side of plasma membrane"/>
    <property type="evidence" value="ECO:0007669"/>
    <property type="project" value="TreeGrafter"/>
</dbReference>
<feature type="transmembrane region" description="Helical" evidence="8">
    <location>
        <begin position="77"/>
        <end position="99"/>
    </location>
</feature>
<evidence type="ECO:0000256" key="6">
    <source>
        <dbReference type="ARBA" id="ARBA00023170"/>
    </source>
</evidence>
<feature type="transmembrane region" description="Helical" evidence="8">
    <location>
        <begin position="214"/>
        <end position="236"/>
    </location>
</feature>
<name>A0AA88P3R6_TACVA</name>
<keyword evidence="7" id="KW-0807">Transducer</keyword>
<dbReference type="Proteomes" id="UP001187315">
    <property type="component" value="Unassembled WGS sequence"/>
</dbReference>
<keyword evidence="5 8" id="KW-0472">Membrane</keyword>
<dbReference type="InterPro" id="IPR000276">
    <property type="entry name" value="GPCR_Rhodpsn"/>
</dbReference>
<evidence type="ECO:0000313" key="11">
    <source>
        <dbReference type="Proteomes" id="UP001187315"/>
    </source>
</evidence>
<accession>A0AA88P3R6</accession>
<dbReference type="InterPro" id="IPR050119">
    <property type="entry name" value="CCR1-9-like"/>
</dbReference>
<feature type="transmembrane region" description="Helical" evidence="8">
    <location>
        <begin position="257"/>
        <end position="278"/>
    </location>
</feature>
<evidence type="ECO:0000256" key="7">
    <source>
        <dbReference type="ARBA" id="ARBA00023224"/>
    </source>
</evidence>
<feature type="transmembrane region" description="Helical" evidence="8">
    <location>
        <begin position="164"/>
        <end position="190"/>
    </location>
</feature>
<keyword evidence="2 8" id="KW-0812">Transmembrane</keyword>
<keyword evidence="11" id="KW-1185">Reference proteome</keyword>
<evidence type="ECO:0000256" key="1">
    <source>
        <dbReference type="ARBA" id="ARBA00004370"/>
    </source>
</evidence>
<dbReference type="PANTHER" id="PTHR10489">
    <property type="entry name" value="CELL ADHESION MOLECULE"/>
    <property type="match status" value="1"/>
</dbReference>
<comment type="caution">
    <text evidence="10">The sequence shown here is derived from an EMBL/GenBank/DDBJ whole genome shotgun (WGS) entry which is preliminary data.</text>
</comment>
<dbReference type="GO" id="GO:0019722">
    <property type="term" value="P:calcium-mediated signaling"/>
    <property type="evidence" value="ECO:0007669"/>
    <property type="project" value="TreeGrafter"/>
</dbReference>
<comment type="subcellular location">
    <subcellularLocation>
        <location evidence="1">Membrane</location>
    </subcellularLocation>
</comment>
<protein>
    <recommendedName>
        <fullName evidence="9">G-protein coupled receptors family 1 profile domain-containing protein</fullName>
    </recommendedName>
</protein>
<dbReference type="PROSITE" id="PS50262">
    <property type="entry name" value="G_PROTEIN_RECEP_F1_2"/>
    <property type="match status" value="1"/>
</dbReference>
<dbReference type="Gene3D" id="1.20.1070.10">
    <property type="entry name" value="Rhodopsin 7-helix transmembrane proteins"/>
    <property type="match status" value="1"/>
</dbReference>
<evidence type="ECO:0000256" key="3">
    <source>
        <dbReference type="ARBA" id="ARBA00022989"/>
    </source>
</evidence>
<evidence type="ECO:0000256" key="4">
    <source>
        <dbReference type="ARBA" id="ARBA00023040"/>
    </source>
</evidence>
<dbReference type="GO" id="GO:0019957">
    <property type="term" value="F:C-C chemokine binding"/>
    <property type="evidence" value="ECO:0007669"/>
    <property type="project" value="TreeGrafter"/>
</dbReference>
<dbReference type="InterPro" id="IPR017452">
    <property type="entry name" value="GPCR_Rhodpsn_7TM"/>
</dbReference>